<dbReference type="KEGG" id="osu:NT6N_31580"/>
<dbReference type="AlphaFoldDB" id="A0AAT9FQ61"/>
<dbReference type="Pfam" id="PF03629">
    <property type="entry name" value="SASA"/>
    <property type="match status" value="1"/>
</dbReference>
<keyword evidence="1" id="KW-0378">Hydrolase</keyword>
<gene>
    <name evidence="3" type="ORF">NT6N_31580</name>
</gene>
<dbReference type="SUPFAM" id="SSF52266">
    <property type="entry name" value="SGNH hydrolase"/>
    <property type="match status" value="1"/>
</dbReference>
<name>A0AAT9FQ61_9BACT</name>
<dbReference type="InterPro" id="IPR036514">
    <property type="entry name" value="SGNH_hydro_sf"/>
</dbReference>
<dbReference type="EMBL" id="AP026866">
    <property type="protein sequence ID" value="BDS08118.1"/>
    <property type="molecule type" value="Genomic_DNA"/>
</dbReference>
<evidence type="ECO:0000256" key="1">
    <source>
        <dbReference type="ARBA" id="ARBA00022801"/>
    </source>
</evidence>
<dbReference type="Gene3D" id="3.40.50.1110">
    <property type="entry name" value="SGNH hydrolase"/>
    <property type="match status" value="1"/>
</dbReference>
<organism evidence="3">
    <name type="scientific">Oceaniferula spumae</name>
    <dbReference type="NCBI Taxonomy" id="2979115"/>
    <lineage>
        <taxon>Bacteria</taxon>
        <taxon>Pseudomonadati</taxon>
        <taxon>Verrucomicrobiota</taxon>
        <taxon>Verrucomicrobiia</taxon>
        <taxon>Verrucomicrobiales</taxon>
        <taxon>Verrucomicrobiaceae</taxon>
        <taxon>Oceaniferula</taxon>
    </lineage>
</organism>
<dbReference type="InterPro" id="IPR005181">
    <property type="entry name" value="SASA"/>
</dbReference>
<dbReference type="GO" id="GO:0016788">
    <property type="term" value="F:hydrolase activity, acting on ester bonds"/>
    <property type="evidence" value="ECO:0007669"/>
    <property type="project" value="UniProtKB-ARBA"/>
</dbReference>
<dbReference type="PANTHER" id="PTHR31988">
    <property type="entry name" value="ESTERASE, PUTATIVE (DUF303)-RELATED"/>
    <property type="match status" value="1"/>
</dbReference>
<dbReference type="InterPro" id="IPR052940">
    <property type="entry name" value="Carb_Esterase_6"/>
</dbReference>
<feature type="domain" description="Sialate O-acetylesterase" evidence="2">
    <location>
        <begin position="138"/>
        <end position="306"/>
    </location>
</feature>
<dbReference type="PANTHER" id="PTHR31988:SF19">
    <property type="entry name" value="9-O-ACETYL-N-ACETYLNEURAMINIC ACID DEACETYLASE-RELATED"/>
    <property type="match status" value="1"/>
</dbReference>
<accession>A0AAT9FQ61</accession>
<reference evidence="3" key="1">
    <citation type="submission" date="2024-07" db="EMBL/GenBank/DDBJ databases">
        <title>Complete genome sequence of Verrucomicrobiaceae bacterium NT6N.</title>
        <authorList>
            <person name="Huang C."/>
            <person name="Takami H."/>
            <person name="Hamasaki K."/>
        </authorList>
    </citation>
    <scope>NUCLEOTIDE SEQUENCE</scope>
    <source>
        <strain evidence="3">NT6N</strain>
    </source>
</reference>
<protein>
    <submittedName>
        <fullName evidence="3">Sialate O-acetylesterase</fullName>
    </submittedName>
</protein>
<sequence>MVLQSAVEVYGGTRMMVQNDGWKEVVRRVAQLKICLVAMLCCISPAVAQKKPLKIYIMAGQSNMVGTGGIDTFDHLADDPLTAPMLKKMRGPDGKPKVCERVWISSLNGKMNQYGGEGFGKLTAGYGVRRKDATQPDEFIGPEYLFGITMEESYDGPILIIKTAWGGQNLSVDYRSPGAGPYEMNTYQKEALSKKGALEKVKQRNKEATGRNYRYMMEHVKKVLGDIKRVYPDYDADAGYELSGFVWFQGWNDFSDKMTYPDSFGDKRYDLYSKLLAQFIRDVRKDLESPKLPFVIGVIGVYGDYTPGAYTAPKGNTERMKLFRKAMAAPAEMKEFEGSVVAVQTAPFYEDALGFIDAKQLKVKAMGAKLAKKHPDGPNADGSMTPEDRKEYLKKYREKICTPEEIALWQRATSIGGFIHYFGSAKFHAQAGKAFAEALLEMEDE</sequence>
<evidence type="ECO:0000313" key="3">
    <source>
        <dbReference type="EMBL" id="BDS08118.1"/>
    </source>
</evidence>
<proteinExistence type="predicted"/>
<evidence type="ECO:0000259" key="2">
    <source>
        <dbReference type="Pfam" id="PF03629"/>
    </source>
</evidence>